<name>A0A232FEV8_9HYME</name>
<sequence>MKVLLSVVAAFVAINAGPVPVSQLKETAQNVLDVTKALQSEIEAALKVSEEVLKTSENAVEQIPAVVAENEKVVELKEAVTKSGKCQEVFDYNVSKLHETLKNFLEETVDTQITVLKSTLDLINKQLHIIEVALIENLDAEIENCNTEGSECKITGDFIELTDNVFGIVSTSKVNAAHSVTGAISRIQNQVIDEKVGQAVVDPVKACLEA</sequence>
<comment type="caution">
    <text evidence="2">The sequence shown here is derived from an EMBL/GenBank/DDBJ whole genome shotgun (WGS) entry which is preliminary data.</text>
</comment>
<evidence type="ECO:0000313" key="2">
    <source>
        <dbReference type="EMBL" id="OXU29222.1"/>
    </source>
</evidence>
<reference evidence="2 3" key="1">
    <citation type="journal article" date="2017" name="Curr. Biol.">
        <title>The Evolution of Venom by Co-option of Single-Copy Genes.</title>
        <authorList>
            <person name="Martinson E.O."/>
            <person name="Mrinalini"/>
            <person name="Kelkar Y.D."/>
            <person name="Chang C.H."/>
            <person name="Werren J.H."/>
        </authorList>
    </citation>
    <scope>NUCLEOTIDE SEQUENCE [LARGE SCALE GENOMIC DNA]</scope>
    <source>
        <strain evidence="2 3">Alberta</strain>
        <tissue evidence="2">Whole body</tissue>
    </source>
</reference>
<keyword evidence="1" id="KW-0732">Signal</keyword>
<protein>
    <recommendedName>
        <fullName evidence="4">Protein TsetseEP domain-containing protein</fullName>
    </recommendedName>
</protein>
<feature type="chain" id="PRO_5012263219" description="Protein TsetseEP domain-containing protein" evidence="1">
    <location>
        <begin position="17"/>
        <end position="210"/>
    </location>
</feature>
<keyword evidence="3" id="KW-1185">Reference proteome</keyword>
<dbReference type="EMBL" id="NNAY01000322">
    <property type="protein sequence ID" value="OXU29222.1"/>
    <property type="molecule type" value="Genomic_DNA"/>
</dbReference>
<feature type="signal peptide" evidence="1">
    <location>
        <begin position="1"/>
        <end position="16"/>
    </location>
</feature>
<evidence type="ECO:0000256" key="1">
    <source>
        <dbReference type="SAM" id="SignalP"/>
    </source>
</evidence>
<proteinExistence type="predicted"/>
<dbReference type="AlphaFoldDB" id="A0A232FEV8"/>
<dbReference type="Proteomes" id="UP000215335">
    <property type="component" value="Unassembled WGS sequence"/>
</dbReference>
<organism evidence="2 3">
    <name type="scientific">Trichomalopsis sarcophagae</name>
    <dbReference type="NCBI Taxonomy" id="543379"/>
    <lineage>
        <taxon>Eukaryota</taxon>
        <taxon>Metazoa</taxon>
        <taxon>Ecdysozoa</taxon>
        <taxon>Arthropoda</taxon>
        <taxon>Hexapoda</taxon>
        <taxon>Insecta</taxon>
        <taxon>Pterygota</taxon>
        <taxon>Neoptera</taxon>
        <taxon>Endopterygota</taxon>
        <taxon>Hymenoptera</taxon>
        <taxon>Apocrita</taxon>
        <taxon>Proctotrupomorpha</taxon>
        <taxon>Chalcidoidea</taxon>
        <taxon>Pteromalidae</taxon>
        <taxon>Pteromalinae</taxon>
        <taxon>Trichomalopsis</taxon>
    </lineage>
</organism>
<accession>A0A232FEV8</accession>
<gene>
    <name evidence="2" type="ORF">TSAR_003185</name>
</gene>
<evidence type="ECO:0000313" key="3">
    <source>
        <dbReference type="Proteomes" id="UP000215335"/>
    </source>
</evidence>
<evidence type="ECO:0008006" key="4">
    <source>
        <dbReference type="Google" id="ProtNLM"/>
    </source>
</evidence>